<dbReference type="PROSITE" id="PS50011">
    <property type="entry name" value="PROTEIN_KINASE_DOM"/>
    <property type="match status" value="1"/>
</dbReference>
<dbReference type="InterPro" id="IPR000719">
    <property type="entry name" value="Prot_kinase_dom"/>
</dbReference>
<reference evidence="10 11" key="1">
    <citation type="journal article" date="2015" name="Genome Biol. Evol.">
        <title>The genome of winter moth (Operophtera brumata) provides a genomic perspective on sexual dimorphism and phenology.</title>
        <authorList>
            <person name="Derks M.F."/>
            <person name="Smit S."/>
            <person name="Salis L."/>
            <person name="Schijlen E."/>
            <person name="Bossers A."/>
            <person name="Mateman C."/>
            <person name="Pijl A.S."/>
            <person name="de Ridder D."/>
            <person name="Groenen M.A."/>
            <person name="Visser M.E."/>
            <person name="Megens H.J."/>
        </authorList>
    </citation>
    <scope>NUCLEOTIDE SEQUENCE [LARGE SCALE GENOMIC DNA]</scope>
    <source>
        <strain evidence="10">WM2013NL</strain>
        <tissue evidence="10">Head and thorax</tissue>
    </source>
</reference>
<dbReference type="EMBL" id="JTDY01004851">
    <property type="protein sequence ID" value="KOB67676.1"/>
    <property type="molecule type" value="Genomic_DNA"/>
</dbReference>
<dbReference type="SMART" id="SM00133">
    <property type="entry name" value="S_TK_X"/>
    <property type="match status" value="1"/>
</dbReference>
<protein>
    <submittedName>
        <fullName evidence="10">cGMP-dependent protein kinase</fullName>
    </submittedName>
</protein>
<dbReference type="AlphaFoldDB" id="A0A0L7KXA9"/>
<evidence type="ECO:0000256" key="2">
    <source>
        <dbReference type="ARBA" id="ARBA00022679"/>
    </source>
</evidence>
<evidence type="ECO:0000256" key="7">
    <source>
        <dbReference type="SAM" id="MobiDB-lite"/>
    </source>
</evidence>
<feature type="domain" description="AGC-kinase C-terminal" evidence="9">
    <location>
        <begin position="195"/>
        <end position="246"/>
    </location>
</feature>
<evidence type="ECO:0000259" key="9">
    <source>
        <dbReference type="PROSITE" id="PS51285"/>
    </source>
</evidence>
<dbReference type="Gene3D" id="3.30.200.20">
    <property type="entry name" value="Phosphorylase Kinase, domain 1"/>
    <property type="match status" value="2"/>
</dbReference>
<evidence type="ECO:0000256" key="4">
    <source>
        <dbReference type="ARBA" id="ARBA00022777"/>
    </source>
</evidence>
<dbReference type="Proteomes" id="UP000037510">
    <property type="component" value="Unassembled WGS sequence"/>
</dbReference>
<evidence type="ECO:0000313" key="10">
    <source>
        <dbReference type="EMBL" id="KOB67676.1"/>
    </source>
</evidence>
<dbReference type="GO" id="GO:0005524">
    <property type="term" value="F:ATP binding"/>
    <property type="evidence" value="ECO:0007669"/>
    <property type="project" value="UniProtKB-UniRule"/>
</dbReference>
<evidence type="ECO:0000256" key="3">
    <source>
        <dbReference type="ARBA" id="ARBA00022741"/>
    </source>
</evidence>
<dbReference type="InterPro" id="IPR000961">
    <property type="entry name" value="AGC-kinase_C"/>
</dbReference>
<dbReference type="Pfam" id="PF00069">
    <property type="entry name" value="Pkinase"/>
    <property type="match status" value="1"/>
</dbReference>
<comment type="caution">
    <text evidence="10">The sequence shown here is derived from an EMBL/GenBank/DDBJ whole genome shotgun (WGS) entry which is preliminary data.</text>
</comment>
<proteinExistence type="predicted"/>
<keyword evidence="3 6" id="KW-0547">Nucleotide-binding</keyword>
<dbReference type="PROSITE" id="PS00107">
    <property type="entry name" value="PROTEIN_KINASE_ATP"/>
    <property type="match status" value="1"/>
</dbReference>
<keyword evidence="2" id="KW-0808">Transferase</keyword>
<keyword evidence="4 10" id="KW-0418">Kinase</keyword>
<dbReference type="InterPro" id="IPR017441">
    <property type="entry name" value="Protein_kinase_ATP_BS"/>
</dbReference>
<feature type="binding site" evidence="6">
    <location>
        <position position="43"/>
    </location>
    <ligand>
        <name>ATP</name>
        <dbReference type="ChEBI" id="CHEBI:30616"/>
    </ligand>
</feature>
<gene>
    <name evidence="10" type="ORF">OBRU01_15995</name>
</gene>
<dbReference type="PANTHER" id="PTHR24353">
    <property type="entry name" value="CYCLIC NUCLEOTIDE-DEPENDENT PROTEIN KINASE"/>
    <property type="match status" value="1"/>
</dbReference>
<keyword evidence="5 6" id="KW-0067">ATP-binding</keyword>
<dbReference type="InterPro" id="IPR011009">
    <property type="entry name" value="Kinase-like_dom_sf"/>
</dbReference>
<organism evidence="10 11">
    <name type="scientific">Operophtera brumata</name>
    <name type="common">Winter moth</name>
    <name type="synonym">Phalaena brumata</name>
    <dbReference type="NCBI Taxonomy" id="104452"/>
    <lineage>
        <taxon>Eukaryota</taxon>
        <taxon>Metazoa</taxon>
        <taxon>Ecdysozoa</taxon>
        <taxon>Arthropoda</taxon>
        <taxon>Hexapoda</taxon>
        <taxon>Insecta</taxon>
        <taxon>Pterygota</taxon>
        <taxon>Neoptera</taxon>
        <taxon>Endopterygota</taxon>
        <taxon>Lepidoptera</taxon>
        <taxon>Glossata</taxon>
        <taxon>Ditrysia</taxon>
        <taxon>Geometroidea</taxon>
        <taxon>Geometridae</taxon>
        <taxon>Larentiinae</taxon>
        <taxon>Operophtera</taxon>
    </lineage>
</organism>
<feature type="domain" description="Protein kinase" evidence="8">
    <location>
        <begin position="13"/>
        <end position="246"/>
    </location>
</feature>
<dbReference type="SUPFAM" id="SSF56112">
    <property type="entry name" value="Protein kinase-like (PK-like)"/>
    <property type="match status" value="1"/>
</dbReference>
<name>A0A0L7KXA9_OPEBR</name>
<accession>A0A0L7KXA9</accession>
<dbReference type="STRING" id="104452.A0A0L7KXA9"/>
<keyword evidence="1" id="KW-0723">Serine/threonine-protein kinase</keyword>
<sequence>LNEEFANLRLSDLRIIATLGIGGFGRVELVQIQGDPTRSFALKQMKKAQIVETRQQQHIMSEKEIMSEMNCEFIVKLYKTFKDRKYLYMLMETCLGGELWTILRDRDGKGYVKLVDFGFSKKLQASRKTWTFCGTPEYVAPEVIMNRGIDAVEFPRCITRNAANLIKKLCRDNPAERLGYQRGGITEIQKHKWFDGFNWEGLATRSLEPPITPTVKSPIDTHNFDQYPADAEEPPPDDLSGWDSTF</sequence>
<dbReference type="Gene3D" id="1.10.510.10">
    <property type="entry name" value="Transferase(Phosphotransferase) domain 1"/>
    <property type="match status" value="2"/>
</dbReference>
<evidence type="ECO:0000313" key="11">
    <source>
        <dbReference type="Proteomes" id="UP000037510"/>
    </source>
</evidence>
<evidence type="ECO:0000256" key="6">
    <source>
        <dbReference type="PROSITE-ProRule" id="PRU10141"/>
    </source>
</evidence>
<feature type="region of interest" description="Disordered" evidence="7">
    <location>
        <begin position="210"/>
        <end position="246"/>
    </location>
</feature>
<keyword evidence="11" id="KW-1185">Reference proteome</keyword>
<evidence type="ECO:0000256" key="1">
    <source>
        <dbReference type="ARBA" id="ARBA00022527"/>
    </source>
</evidence>
<feature type="non-terminal residue" evidence="10">
    <location>
        <position position="246"/>
    </location>
</feature>
<evidence type="ECO:0000259" key="8">
    <source>
        <dbReference type="PROSITE" id="PS50011"/>
    </source>
</evidence>
<dbReference type="GO" id="GO:0004690">
    <property type="term" value="F:cyclic nucleotide-dependent protein kinase activity"/>
    <property type="evidence" value="ECO:0007669"/>
    <property type="project" value="UniProtKB-ARBA"/>
</dbReference>
<dbReference type="PANTHER" id="PTHR24353:SF111">
    <property type="match status" value="1"/>
</dbReference>
<evidence type="ECO:0000256" key="5">
    <source>
        <dbReference type="ARBA" id="ARBA00022840"/>
    </source>
</evidence>
<dbReference type="PROSITE" id="PS51285">
    <property type="entry name" value="AGC_KINASE_CTER"/>
    <property type="match status" value="1"/>
</dbReference>
<feature type="non-terminal residue" evidence="10">
    <location>
        <position position="1"/>
    </location>
</feature>